<dbReference type="Proteomes" id="UP000234341">
    <property type="component" value="Unassembled WGS sequence"/>
</dbReference>
<evidence type="ECO:0000313" key="2">
    <source>
        <dbReference type="Proteomes" id="UP000234341"/>
    </source>
</evidence>
<reference evidence="1 2" key="1">
    <citation type="submission" date="2017-12" db="EMBL/GenBank/DDBJ databases">
        <title>Genome sequence of the active heterotrophic nitrifier-denitrifier, Cupriavidus pauculus UM1.</title>
        <authorList>
            <person name="Putonti C."/>
            <person name="Castignetti D."/>
        </authorList>
    </citation>
    <scope>NUCLEOTIDE SEQUENCE [LARGE SCALE GENOMIC DNA]</scope>
    <source>
        <strain evidence="1 2">UM1</strain>
    </source>
</reference>
<gene>
    <name evidence="1" type="ORF">CYJ10_19070</name>
</gene>
<accession>A0A2N5C9M0</accession>
<dbReference type="AlphaFoldDB" id="A0A2N5C9M0"/>
<dbReference type="EMBL" id="PJRP01000009">
    <property type="protein sequence ID" value="PLP98891.1"/>
    <property type="molecule type" value="Genomic_DNA"/>
</dbReference>
<organism evidence="1 2">
    <name type="scientific">Cupriavidus pauculus</name>
    <dbReference type="NCBI Taxonomy" id="82633"/>
    <lineage>
        <taxon>Bacteria</taxon>
        <taxon>Pseudomonadati</taxon>
        <taxon>Pseudomonadota</taxon>
        <taxon>Betaproteobacteria</taxon>
        <taxon>Burkholderiales</taxon>
        <taxon>Burkholderiaceae</taxon>
        <taxon>Cupriavidus</taxon>
    </lineage>
</organism>
<name>A0A2N5C9M0_9BURK</name>
<sequence length="149" mass="16410">MTIAYLNSDNSVEFERVHQLIAYMEKNHMDRIGVYALQRTKGVHPLDAWVTAFAAIVTLQRGTSIVPLLLQEMDLTVQPTVAANMAAIEVHDGVGAFLHGEPVWTVKDSEQALQQIAGSGKRLVTRKAAEAELATVRERIKANGHSVQH</sequence>
<dbReference type="RefSeq" id="WP_101683040.1">
    <property type="nucleotide sequence ID" value="NZ_PJRP01000009.1"/>
</dbReference>
<comment type="caution">
    <text evidence="1">The sequence shown here is derived from an EMBL/GenBank/DDBJ whole genome shotgun (WGS) entry which is preliminary data.</text>
</comment>
<proteinExistence type="predicted"/>
<evidence type="ECO:0000313" key="1">
    <source>
        <dbReference type="EMBL" id="PLP98891.1"/>
    </source>
</evidence>
<protein>
    <submittedName>
        <fullName evidence="1">Uncharacterized protein</fullName>
    </submittedName>
</protein>